<proteinExistence type="predicted"/>
<evidence type="ECO:0000313" key="6">
    <source>
        <dbReference type="Proteomes" id="UP000190814"/>
    </source>
</evidence>
<feature type="region of interest" description="Disordered" evidence="1">
    <location>
        <begin position="93"/>
        <end position="162"/>
    </location>
</feature>
<dbReference type="STRING" id="39495.SAMN02745111_02359"/>
<reference evidence="5 6" key="1">
    <citation type="submission" date="2017-02" db="EMBL/GenBank/DDBJ databases">
        <authorList>
            <person name="Peterson S.W."/>
        </authorList>
    </citation>
    <scope>NUCLEOTIDE SEQUENCE [LARGE SCALE GENOMIC DNA]</scope>
    <source>
        <strain evidence="5 6">ATCC 35992</strain>
    </source>
</reference>
<evidence type="ECO:0000256" key="2">
    <source>
        <dbReference type="SAM" id="Phobius"/>
    </source>
</evidence>
<feature type="domain" description="GH29D-like beta-sandwich" evidence="4">
    <location>
        <begin position="324"/>
        <end position="388"/>
    </location>
</feature>
<dbReference type="Proteomes" id="UP000190814">
    <property type="component" value="Unassembled WGS sequence"/>
</dbReference>
<name>A0A1T4W5E9_9FIRM</name>
<keyword evidence="2" id="KW-0812">Transmembrane</keyword>
<sequence>MRCKKCGEEYRPGQTFCLRCGSPIADNKPVYLDDFDEYDDYDDDLDATIGELDVPYDDEQALASGDTEDLGELSSGEFRRFRTRENYRTDNVVNNRYNNNFDDDYEMPDSEDNYSTPYDDDDDIYESARKPRNSRNDGRKPQNRKPSTNARKTNGGSDNKKRKKSAFSNKYVKILIGLLVVLALVGIVYGVSTLIIKSSDKEEFNNFYDKGYKYEDNSEYEAAINMYNKASRYASGQEEQIKAYEGMWRCYQQMDGQESEQIKILKKLISIDDSNVSYYEALILLYQNTGNSDKIQPLIDSAKNSKVKNALKNFDSAKPVPSIEPGIYNKSISVALSSLEGSKIYYTLDGTDPTTSSDVYENKFKFKKNGTYKIKAFAVSKDGSVSEVLEAEYVIEKGTTDPPNITPDSGEYTDETELTVEVPDGITVYYTEDGTEPSKKSKKYVKSDKITIPEGNSIYRFIAYNEGGVASEIVTRVYLFKPQFACSYDNAKSILVSYLANNGKLDSEELYKEDGSITYVTSKGIQTNESTNDDGSKKYTHYYIIEVEHKDADGNSTFSGLYAVGCDSGNNGKVYGAKGSSGNYSISKE</sequence>
<feature type="domain" description="GH29D-like beta-sandwich" evidence="4">
    <location>
        <begin position="407"/>
        <end position="475"/>
    </location>
</feature>
<feature type="transmembrane region" description="Helical" evidence="2">
    <location>
        <begin position="171"/>
        <end position="196"/>
    </location>
</feature>
<feature type="compositionally biased region" description="Basic and acidic residues" evidence="1">
    <location>
        <begin position="126"/>
        <end position="140"/>
    </location>
</feature>
<feature type="compositionally biased region" description="Acidic residues" evidence="1">
    <location>
        <begin position="101"/>
        <end position="125"/>
    </location>
</feature>
<dbReference type="Pfam" id="PF13240">
    <property type="entry name" value="Zn_Ribbon_1"/>
    <property type="match status" value="1"/>
</dbReference>
<organism evidence="5 6">
    <name type="scientific">Eubacterium uniforme</name>
    <dbReference type="NCBI Taxonomy" id="39495"/>
    <lineage>
        <taxon>Bacteria</taxon>
        <taxon>Bacillati</taxon>
        <taxon>Bacillota</taxon>
        <taxon>Clostridia</taxon>
        <taxon>Eubacteriales</taxon>
        <taxon>Eubacteriaceae</taxon>
        <taxon>Eubacterium</taxon>
    </lineage>
</organism>
<feature type="compositionally biased region" description="Polar residues" evidence="1">
    <location>
        <begin position="144"/>
        <end position="157"/>
    </location>
</feature>
<dbReference type="Pfam" id="PF13290">
    <property type="entry name" value="CHB_HEX_C_1"/>
    <property type="match status" value="2"/>
</dbReference>
<keyword evidence="6" id="KW-1185">Reference proteome</keyword>
<dbReference type="EMBL" id="FUXZ01000020">
    <property type="protein sequence ID" value="SKA72486.1"/>
    <property type="molecule type" value="Genomic_DNA"/>
</dbReference>
<keyword evidence="2" id="KW-1133">Transmembrane helix</keyword>
<dbReference type="AlphaFoldDB" id="A0A1T4W5E9"/>
<evidence type="ECO:0000259" key="4">
    <source>
        <dbReference type="Pfam" id="PF13290"/>
    </source>
</evidence>
<dbReference type="InterPro" id="IPR059177">
    <property type="entry name" value="GH29D-like_dom"/>
</dbReference>
<dbReference type="SUPFAM" id="SSF48452">
    <property type="entry name" value="TPR-like"/>
    <property type="match status" value="1"/>
</dbReference>
<evidence type="ECO:0000313" key="5">
    <source>
        <dbReference type="EMBL" id="SKA72486.1"/>
    </source>
</evidence>
<evidence type="ECO:0000256" key="1">
    <source>
        <dbReference type="SAM" id="MobiDB-lite"/>
    </source>
</evidence>
<accession>A0A1T4W5E9</accession>
<dbReference type="OrthoDB" id="9802197at2"/>
<dbReference type="InterPro" id="IPR011990">
    <property type="entry name" value="TPR-like_helical_dom_sf"/>
</dbReference>
<keyword evidence="2" id="KW-0472">Membrane</keyword>
<protein>
    <submittedName>
        <fullName evidence="5">Chitobiase/beta-hexosaminidase C-terminal domain-containing protein</fullName>
    </submittedName>
</protein>
<dbReference type="RefSeq" id="WP_078767171.1">
    <property type="nucleotide sequence ID" value="NZ_FUXZ01000020.1"/>
</dbReference>
<feature type="domain" description="Zinc-ribbon" evidence="3">
    <location>
        <begin position="3"/>
        <end position="24"/>
    </location>
</feature>
<evidence type="ECO:0000259" key="3">
    <source>
        <dbReference type="Pfam" id="PF13240"/>
    </source>
</evidence>
<gene>
    <name evidence="5" type="ORF">SAMN02745111_02359</name>
</gene>
<dbReference type="Gene3D" id="1.25.40.10">
    <property type="entry name" value="Tetratricopeptide repeat domain"/>
    <property type="match status" value="1"/>
</dbReference>
<dbReference type="InterPro" id="IPR026870">
    <property type="entry name" value="Zinc_ribbon_dom"/>
</dbReference>